<keyword evidence="2" id="KW-0677">Repeat</keyword>
<dbReference type="Pfam" id="PF01535">
    <property type="entry name" value="PPR"/>
    <property type="match status" value="2"/>
</dbReference>
<comment type="caution">
    <text evidence="4">The sequence shown here is derived from an EMBL/GenBank/DDBJ whole genome shotgun (WGS) entry which is preliminary data.</text>
</comment>
<dbReference type="InterPro" id="IPR002885">
    <property type="entry name" value="PPR_rpt"/>
</dbReference>
<dbReference type="PROSITE" id="PS51375">
    <property type="entry name" value="PPR"/>
    <property type="match status" value="3"/>
</dbReference>
<evidence type="ECO:0008006" key="6">
    <source>
        <dbReference type="Google" id="ProtNLM"/>
    </source>
</evidence>
<protein>
    <recommendedName>
        <fullName evidence="6">Pentatricopeptide repeat-containing protein</fullName>
    </recommendedName>
</protein>
<evidence type="ECO:0000313" key="4">
    <source>
        <dbReference type="EMBL" id="KAK1424255.1"/>
    </source>
</evidence>
<feature type="repeat" description="PPR" evidence="3">
    <location>
        <begin position="291"/>
        <end position="325"/>
    </location>
</feature>
<dbReference type="InterPro" id="IPR050667">
    <property type="entry name" value="PPR-containing_protein"/>
</dbReference>
<sequence>MLRLINLGVNDQLIYDLVIDCCSEMGMFQVAHQLLDEMSKRNLSPQFNTFASLLNSACRYKNNETIKFAMAYMAENGYISQPITEHNTLIQKLCDLRKTYAAEMLFKTAVDEQRSLEHETYGCMLRALSIKSHLKEAIEIHHIIEHKSIKVNPVFYNEFIDTLCDVNTSKEVDCLLTDLISKGYKPSTTALSKCITFRCKKRRWKEAEEFAELAQQESIVLEASCCGILIKHYSNRGQIDLAVNLHNLMEKKDCCMDSIAYNALISGLLEVLRVEEAERIFDYMKNKNLLISESFVTMINGLCRESKLKKAMKLHDVMLEMGLKPCFKVYKRLICNFR</sequence>
<gene>
    <name evidence="4" type="ORF">QVD17_19579</name>
</gene>
<dbReference type="Gene3D" id="1.25.40.10">
    <property type="entry name" value="Tetratricopeptide repeat domain"/>
    <property type="match status" value="3"/>
</dbReference>
<evidence type="ECO:0000256" key="1">
    <source>
        <dbReference type="ARBA" id="ARBA00007626"/>
    </source>
</evidence>
<name>A0AAD8KR84_TARER</name>
<proteinExistence type="inferred from homology"/>
<accession>A0AAD8KR84</accession>
<comment type="similarity">
    <text evidence="1">Belongs to the PPR family. P subfamily.</text>
</comment>
<dbReference type="Pfam" id="PF13041">
    <property type="entry name" value="PPR_2"/>
    <property type="match status" value="2"/>
</dbReference>
<evidence type="ECO:0000313" key="5">
    <source>
        <dbReference type="Proteomes" id="UP001229421"/>
    </source>
</evidence>
<evidence type="ECO:0000256" key="3">
    <source>
        <dbReference type="PROSITE-ProRule" id="PRU00708"/>
    </source>
</evidence>
<feature type="repeat" description="PPR" evidence="3">
    <location>
        <begin position="257"/>
        <end position="287"/>
    </location>
</feature>
<keyword evidence="5" id="KW-1185">Reference proteome</keyword>
<dbReference type="PANTHER" id="PTHR47939:SF2">
    <property type="entry name" value="OS03G0782900 PROTEIN"/>
    <property type="match status" value="1"/>
</dbReference>
<dbReference type="EMBL" id="JAUHHV010000005">
    <property type="protein sequence ID" value="KAK1424255.1"/>
    <property type="molecule type" value="Genomic_DNA"/>
</dbReference>
<organism evidence="4 5">
    <name type="scientific">Tagetes erecta</name>
    <name type="common">African marigold</name>
    <dbReference type="NCBI Taxonomy" id="13708"/>
    <lineage>
        <taxon>Eukaryota</taxon>
        <taxon>Viridiplantae</taxon>
        <taxon>Streptophyta</taxon>
        <taxon>Embryophyta</taxon>
        <taxon>Tracheophyta</taxon>
        <taxon>Spermatophyta</taxon>
        <taxon>Magnoliopsida</taxon>
        <taxon>eudicotyledons</taxon>
        <taxon>Gunneridae</taxon>
        <taxon>Pentapetalae</taxon>
        <taxon>asterids</taxon>
        <taxon>campanulids</taxon>
        <taxon>Asterales</taxon>
        <taxon>Asteraceae</taxon>
        <taxon>Asteroideae</taxon>
        <taxon>Heliantheae alliance</taxon>
        <taxon>Tageteae</taxon>
        <taxon>Tagetes</taxon>
    </lineage>
</organism>
<dbReference type="NCBIfam" id="TIGR00756">
    <property type="entry name" value="PPR"/>
    <property type="match status" value="4"/>
</dbReference>
<dbReference type="InterPro" id="IPR011990">
    <property type="entry name" value="TPR-like_helical_dom_sf"/>
</dbReference>
<dbReference type="PANTHER" id="PTHR47939">
    <property type="entry name" value="MEMBRANE-ASSOCIATED SALT-INDUCIBLE PROTEIN-LIKE"/>
    <property type="match status" value="1"/>
</dbReference>
<reference evidence="4" key="1">
    <citation type="journal article" date="2023" name="bioRxiv">
        <title>Improved chromosome-level genome assembly for marigold (Tagetes erecta).</title>
        <authorList>
            <person name="Jiang F."/>
            <person name="Yuan L."/>
            <person name="Wang S."/>
            <person name="Wang H."/>
            <person name="Xu D."/>
            <person name="Wang A."/>
            <person name="Fan W."/>
        </authorList>
    </citation>
    <scope>NUCLEOTIDE SEQUENCE</scope>
    <source>
        <strain evidence="4">WSJ</strain>
        <tissue evidence="4">Leaf</tissue>
    </source>
</reference>
<evidence type="ECO:0000256" key="2">
    <source>
        <dbReference type="ARBA" id="ARBA00022737"/>
    </source>
</evidence>
<feature type="repeat" description="PPR" evidence="3">
    <location>
        <begin position="11"/>
        <end position="45"/>
    </location>
</feature>
<dbReference type="AlphaFoldDB" id="A0AAD8KR84"/>
<dbReference type="Proteomes" id="UP001229421">
    <property type="component" value="Unassembled WGS sequence"/>
</dbReference>